<name>A0ABD3BCL2_9LAMI</name>
<dbReference type="Proteomes" id="UP001632038">
    <property type="component" value="Unassembled WGS sequence"/>
</dbReference>
<accession>A0ABD3BCL2</accession>
<organism evidence="1 2">
    <name type="scientific">Castilleja foliolosa</name>
    <dbReference type="NCBI Taxonomy" id="1961234"/>
    <lineage>
        <taxon>Eukaryota</taxon>
        <taxon>Viridiplantae</taxon>
        <taxon>Streptophyta</taxon>
        <taxon>Embryophyta</taxon>
        <taxon>Tracheophyta</taxon>
        <taxon>Spermatophyta</taxon>
        <taxon>Magnoliopsida</taxon>
        <taxon>eudicotyledons</taxon>
        <taxon>Gunneridae</taxon>
        <taxon>Pentapetalae</taxon>
        <taxon>asterids</taxon>
        <taxon>lamiids</taxon>
        <taxon>Lamiales</taxon>
        <taxon>Orobanchaceae</taxon>
        <taxon>Pedicularideae</taxon>
        <taxon>Castillejinae</taxon>
        <taxon>Castilleja</taxon>
    </lineage>
</organism>
<dbReference type="EMBL" id="JAVIJP010000100">
    <property type="protein sequence ID" value="KAL3615007.1"/>
    <property type="molecule type" value="Genomic_DNA"/>
</dbReference>
<keyword evidence="2" id="KW-1185">Reference proteome</keyword>
<gene>
    <name evidence="1" type="ORF">CASFOL_040668</name>
</gene>
<evidence type="ECO:0000313" key="1">
    <source>
        <dbReference type="EMBL" id="KAL3615007.1"/>
    </source>
</evidence>
<evidence type="ECO:0000313" key="2">
    <source>
        <dbReference type="Proteomes" id="UP001632038"/>
    </source>
</evidence>
<reference evidence="2" key="1">
    <citation type="journal article" date="2024" name="IScience">
        <title>Strigolactones Initiate the Formation of Haustorium-like Structures in Castilleja.</title>
        <authorList>
            <person name="Buerger M."/>
            <person name="Peterson D."/>
            <person name="Chory J."/>
        </authorList>
    </citation>
    <scope>NUCLEOTIDE SEQUENCE [LARGE SCALE GENOMIC DNA]</scope>
</reference>
<comment type="caution">
    <text evidence="1">The sequence shown here is derived from an EMBL/GenBank/DDBJ whole genome shotgun (WGS) entry which is preliminary data.</text>
</comment>
<dbReference type="AlphaFoldDB" id="A0ABD3BCL2"/>
<sequence length="100" mass="11402">MNKYPMNPSGTTNPDLKIEPQVLPTNEEARVGMLGEEEDINISTIVGAQTFEKVKGTELESEWRELIIAELEVRLKMLELKHHTMSLVLDVLKAKNRRQS</sequence>
<proteinExistence type="predicted"/>
<protein>
    <submittedName>
        <fullName evidence="1">Uncharacterized protein</fullName>
    </submittedName>
</protein>